<evidence type="ECO:0000313" key="3">
    <source>
        <dbReference type="EMBL" id="CAA9283051.1"/>
    </source>
</evidence>
<evidence type="ECO:0000256" key="1">
    <source>
        <dbReference type="SAM" id="MobiDB-lite"/>
    </source>
</evidence>
<sequence length="110" mass="12283">MSSIRDRADEPVLITEAALSLDDQFRARRRKYMIMMSTRAASLVLAAVFYQTWWLLAIFIAGAAVLPWMAVLIANDRPPKKAEKVNRYGGHPDPARAITSAPGDRRVIEG</sequence>
<evidence type="ECO:0008006" key="4">
    <source>
        <dbReference type="Google" id="ProtNLM"/>
    </source>
</evidence>
<dbReference type="Pfam" id="PF11298">
    <property type="entry name" value="DUF3099"/>
    <property type="match status" value="1"/>
</dbReference>
<keyword evidence="2" id="KW-0812">Transmembrane</keyword>
<name>A0A6J4JNI7_9ACTN</name>
<feature type="transmembrane region" description="Helical" evidence="2">
    <location>
        <begin position="56"/>
        <end position="74"/>
    </location>
</feature>
<dbReference type="AlphaFoldDB" id="A0A6J4JNI7"/>
<evidence type="ECO:0000256" key="2">
    <source>
        <dbReference type="SAM" id="Phobius"/>
    </source>
</evidence>
<feature type="region of interest" description="Disordered" evidence="1">
    <location>
        <begin position="81"/>
        <end position="110"/>
    </location>
</feature>
<protein>
    <recommendedName>
        <fullName evidence="4">DUF3099 domain-containing protein</fullName>
    </recommendedName>
</protein>
<reference evidence="3" key="1">
    <citation type="submission" date="2020-02" db="EMBL/GenBank/DDBJ databases">
        <authorList>
            <person name="Meier V. D."/>
        </authorList>
    </citation>
    <scope>NUCLEOTIDE SEQUENCE</scope>
    <source>
        <strain evidence="3">AVDCRST_MAG41</strain>
    </source>
</reference>
<feature type="transmembrane region" description="Helical" evidence="2">
    <location>
        <begin position="32"/>
        <end position="50"/>
    </location>
</feature>
<proteinExistence type="predicted"/>
<dbReference type="InterPro" id="IPR021449">
    <property type="entry name" value="DUF3099"/>
</dbReference>
<gene>
    <name evidence="3" type="ORF">AVDCRST_MAG41-3742</name>
</gene>
<dbReference type="EMBL" id="CADCTP010000342">
    <property type="protein sequence ID" value="CAA9283051.1"/>
    <property type="molecule type" value="Genomic_DNA"/>
</dbReference>
<keyword evidence="2" id="KW-0472">Membrane</keyword>
<accession>A0A6J4JNI7</accession>
<keyword evidence="2" id="KW-1133">Transmembrane helix</keyword>
<organism evidence="3">
    <name type="scientific">uncultured Mycobacteriales bacterium</name>
    <dbReference type="NCBI Taxonomy" id="581187"/>
    <lineage>
        <taxon>Bacteria</taxon>
        <taxon>Bacillati</taxon>
        <taxon>Actinomycetota</taxon>
        <taxon>Actinomycetes</taxon>
        <taxon>Mycobacteriales</taxon>
        <taxon>environmental samples</taxon>
    </lineage>
</organism>